<name>X0NYG2_PHOLE</name>
<dbReference type="EMBL" id="DF196810">
    <property type="protein sequence ID" value="GAD29455.1"/>
    <property type="molecule type" value="Genomic_DNA"/>
</dbReference>
<dbReference type="FunFam" id="3.30.70.270:FF:000001">
    <property type="entry name" value="Diguanylate cyclase domain protein"/>
    <property type="match status" value="1"/>
</dbReference>
<comment type="catalytic activity">
    <reaction evidence="3">
        <text>2 GTP = 3',3'-c-di-GMP + 2 diphosphate</text>
        <dbReference type="Rhea" id="RHEA:24898"/>
        <dbReference type="ChEBI" id="CHEBI:33019"/>
        <dbReference type="ChEBI" id="CHEBI:37565"/>
        <dbReference type="ChEBI" id="CHEBI:58805"/>
        <dbReference type="EC" id="2.7.7.65"/>
    </reaction>
</comment>
<feature type="transmembrane region" description="Helical" evidence="4">
    <location>
        <begin position="12"/>
        <end position="36"/>
    </location>
</feature>
<dbReference type="PANTHER" id="PTHR45138:SF9">
    <property type="entry name" value="DIGUANYLATE CYCLASE DGCM-RELATED"/>
    <property type="match status" value="1"/>
</dbReference>
<protein>
    <recommendedName>
        <fullName evidence="2">diguanylate cyclase</fullName>
        <ecNumber evidence="2">2.7.7.65</ecNumber>
    </recommendedName>
</protein>
<dbReference type="GO" id="GO:0005886">
    <property type="term" value="C:plasma membrane"/>
    <property type="evidence" value="ECO:0007669"/>
    <property type="project" value="TreeGrafter"/>
</dbReference>
<reference evidence="7" key="1">
    <citation type="submission" date="2012-12" db="EMBL/GenBank/DDBJ databases">
        <title>Genome Sequence of Photobacterium leiognathi lrivu.4.1.</title>
        <authorList>
            <person name="Urbanczyk H."/>
            <person name="Ogura Y."/>
            <person name="Hayashi T."/>
            <person name="Dunlap P.V."/>
        </authorList>
    </citation>
    <scope>NUCLEOTIDE SEQUENCE [LARGE SCALE GENOMIC DNA]</scope>
    <source>
        <strain evidence="7">lrivu.4.1</strain>
    </source>
</reference>
<dbReference type="GO" id="GO:0052621">
    <property type="term" value="F:diguanylate cyclase activity"/>
    <property type="evidence" value="ECO:0007669"/>
    <property type="project" value="UniProtKB-EC"/>
</dbReference>
<dbReference type="CDD" id="cd01949">
    <property type="entry name" value="GGDEF"/>
    <property type="match status" value="1"/>
</dbReference>
<dbReference type="GO" id="GO:0043709">
    <property type="term" value="P:cell adhesion involved in single-species biofilm formation"/>
    <property type="evidence" value="ECO:0007669"/>
    <property type="project" value="TreeGrafter"/>
</dbReference>
<feature type="transmembrane region" description="Helical" evidence="4">
    <location>
        <begin position="266"/>
        <end position="285"/>
    </location>
</feature>
<evidence type="ECO:0000259" key="5">
    <source>
        <dbReference type="PROSITE" id="PS50887"/>
    </source>
</evidence>
<feature type="domain" description="GGDEF" evidence="5">
    <location>
        <begin position="318"/>
        <end position="446"/>
    </location>
</feature>
<dbReference type="InterPro" id="IPR029787">
    <property type="entry name" value="Nucleotide_cyclase"/>
</dbReference>
<dbReference type="NCBIfam" id="TIGR00254">
    <property type="entry name" value="GGDEF"/>
    <property type="match status" value="1"/>
</dbReference>
<dbReference type="HOGENOM" id="CLU_049158_0_0_6"/>
<evidence type="ECO:0000313" key="7">
    <source>
        <dbReference type="Proteomes" id="UP000030675"/>
    </source>
</evidence>
<dbReference type="PANTHER" id="PTHR45138">
    <property type="entry name" value="REGULATORY COMPONENTS OF SENSORY TRANSDUCTION SYSTEM"/>
    <property type="match status" value="1"/>
</dbReference>
<dbReference type="InterPro" id="IPR050469">
    <property type="entry name" value="Diguanylate_Cyclase"/>
</dbReference>
<evidence type="ECO:0000313" key="6">
    <source>
        <dbReference type="EMBL" id="GAD29455.1"/>
    </source>
</evidence>
<keyword evidence="4" id="KW-0472">Membrane</keyword>
<gene>
    <name evidence="6" type="ORF">PLEI_1104</name>
</gene>
<keyword evidence="4" id="KW-1133">Transmembrane helix</keyword>
<dbReference type="Proteomes" id="UP000030675">
    <property type="component" value="Unassembled WGS sequence"/>
</dbReference>
<evidence type="ECO:0000256" key="1">
    <source>
        <dbReference type="ARBA" id="ARBA00001946"/>
    </source>
</evidence>
<dbReference type="AlphaFoldDB" id="X0NYG2"/>
<dbReference type="InterPro" id="IPR043128">
    <property type="entry name" value="Rev_trsase/Diguanyl_cyclase"/>
</dbReference>
<sequence>MVVLVRYCLYKPYLKSISFVFSLFILVFISLCYYNFLSINTLERKLQTVIQTTVDVTKRFHGYYTNANKKIYNSGIYIENIDGAELGIIVNKDSCIKKIDKGIQQLKKEVEQIIGKDLLWTVAVIEMGDNTGEVSHFYPLRGAYTALDGNYNPKNLIARAVLDENIDESYKIFNKNNIRLTEPYLEKGTGEYIKSILYPVYIDKKLQALIIVDFKNELIQSNISKFNEKHYTSLMAVSSKKLFSYNITFPHTLSNYNYYIGWCTKYTLLQALLLTLFILVIILIIKSVYNKIFKQYYFDNMTSFLRRDHYEQKIQKFSNMDVIICDIDHFKSINDTYGHDVGDIVIEQVAKKIRNCIRKKDIAIRWGGEEFVIIFSGLNGEAIKNKAEQIRKAVCHEPINQINVTLSCGCANQHDGEKIIDTLERADKALYLSKSSGRNQVTYHSEMKIE</sequence>
<dbReference type="Pfam" id="PF00990">
    <property type="entry name" value="GGDEF"/>
    <property type="match status" value="1"/>
</dbReference>
<dbReference type="GO" id="GO:1902201">
    <property type="term" value="P:negative regulation of bacterial-type flagellum-dependent cell motility"/>
    <property type="evidence" value="ECO:0007669"/>
    <property type="project" value="TreeGrafter"/>
</dbReference>
<dbReference type="SMART" id="SM00267">
    <property type="entry name" value="GGDEF"/>
    <property type="match status" value="1"/>
</dbReference>
<dbReference type="PROSITE" id="PS50887">
    <property type="entry name" value="GGDEF"/>
    <property type="match status" value="1"/>
</dbReference>
<dbReference type="eggNOG" id="COG2199">
    <property type="taxonomic scope" value="Bacteria"/>
</dbReference>
<comment type="cofactor">
    <cofactor evidence="1">
        <name>Mg(2+)</name>
        <dbReference type="ChEBI" id="CHEBI:18420"/>
    </cofactor>
</comment>
<dbReference type="InterPro" id="IPR000160">
    <property type="entry name" value="GGDEF_dom"/>
</dbReference>
<evidence type="ECO:0000256" key="2">
    <source>
        <dbReference type="ARBA" id="ARBA00012528"/>
    </source>
</evidence>
<dbReference type="Gene3D" id="3.30.70.270">
    <property type="match status" value="1"/>
</dbReference>
<evidence type="ECO:0000256" key="3">
    <source>
        <dbReference type="ARBA" id="ARBA00034247"/>
    </source>
</evidence>
<dbReference type="SUPFAM" id="SSF55073">
    <property type="entry name" value="Nucleotide cyclase"/>
    <property type="match status" value="1"/>
</dbReference>
<proteinExistence type="predicted"/>
<organism evidence="6 7">
    <name type="scientific">Photobacterium leiognathi lrivu.4.1</name>
    <dbReference type="NCBI Taxonomy" id="1248232"/>
    <lineage>
        <taxon>Bacteria</taxon>
        <taxon>Pseudomonadati</taxon>
        <taxon>Pseudomonadota</taxon>
        <taxon>Gammaproteobacteria</taxon>
        <taxon>Vibrionales</taxon>
        <taxon>Vibrionaceae</taxon>
        <taxon>Photobacterium</taxon>
    </lineage>
</organism>
<evidence type="ECO:0000256" key="4">
    <source>
        <dbReference type="SAM" id="Phobius"/>
    </source>
</evidence>
<keyword evidence="4" id="KW-0812">Transmembrane</keyword>
<dbReference type="EC" id="2.7.7.65" evidence="2"/>
<accession>X0NYG2</accession>